<keyword evidence="1" id="KW-0677">Repeat</keyword>
<dbReference type="PANTHER" id="PTHR24189">
    <property type="entry name" value="MYOTROPHIN"/>
    <property type="match status" value="1"/>
</dbReference>
<dbReference type="InterPro" id="IPR002110">
    <property type="entry name" value="Ankyrin_rpt"/>
</dbReference>
<evidence type="ECO:0000256" key="3">
    <source>
        <dbReference type="PROSITE-ProRule" id="PRU00023"/>
    </source>
</evidence>
<dbReference type="Gene3D" id="1.25.40.20">
    <property type="entry name" value="Ankyrin repeat-containing domain"/>
    <property type="match status" value="1"/>
</dbReference>
<dbReference type="AlphaFoldDB" id="A0A427NJG2"/>
<evidence type="ECO:0000313" key="5">
    <source>
        <dbReference type="EMBL" id="RSC02948.1"/>
    </source>
</evidence>
<proteinExistence type="predicted"/>
<keyword evidence="2 3" id="KW-0040">ANK repeat</keyword>
<gene>
    <name evidence="5" type="ORF">EGT41_26590</name>
</gene>
<comment type="caution">
    <text evidence="5">The sequence shown here is derived from an EMBL/GenBank/DDBJ whole genome shotgun (WGS) entry which is preliminary data.</text>
</comment>
<dbReference type="Pfam" id="PF00023">
    <property type="entry name" value="Ank"/>
    <property type="match status" value="1"/>
</dbReference>
<feature type="signal peptide" evidence="4">
    <location>
        <begin position="1"/>
        <end position="31"/>
    </location>
</feature>
<dbReference type="Pfam" id="PF12796">
    <property type="entry name" value="Ank_2"/>
    <property type="match status" value="1"/>
</dbReference>
<dbReference type="EMBL" id="RKIO01000004">
    <property type="protein sequence ID" value="RSC02948.1"/>
    <property type="molecule type" value="Genomic_DNA"/>
</dbReference>
<accession>A0A427NJG2</accession>
<dbReference type="SMART" id="SM00248">
    <property type="entry name" value="ANK"/>
    <property type="match status" value="5"/>
</dbReference>
<dbReference type="PROSITE" id="PS50297">
    <property type="entry name" value="ANK_REP_REGION"/>
    <property type="match status" value="2"/>
</dbReference>
<sequence length="345" mass="36355">MRSRTKKAATVLARGVACLCAGMALSSASYALEGKEWKLMVAMGDYAADKTPRNLARVSALLKQGARPYDKTAKQRYAMPDAELTPMGLAVVSQVPDVVALFIASGVAINMPMSPKGWTLLTYAISNATLGELKPDQLETIRLLIGAGANVNAIAPSGEPPLAMAANAYTPSPELVRMLLKSGADARATDPNGYTVLTGRAASDLDILKLLVDAGADPYAHAKTGQTPLSFVCERRYELDGQPDPTAAERIAILHEPGTPIEPRLGEQRVRWGETPLLRAAIVHNPDCVKALLDAGADPDAPALIGAGKDDATGSVREAVARGAKATPDVYDRRAVALIEAAPRK</sequence>
<organism evidence="5 6">
    <name type="scientific">Burkholderia cenocepacia</name>
    <dbReference type="NCBI Taxonomy" id="95486"/>
    <lineage>
        <taxon>Bacteria</taxon>
        <taxon>Pseudomonadati</taxon>
        <taxon>Pseudomonadota</taxon>
        <taxon>Betaproteobacteria</taxon>
        <taxon>Burkholderiales</taxon>
        <taxon>Burkholderiaceae</taxon>
        <taxon>Burkholderia</taxon>
        <taxon>Burkholderia cepacia complex</taxon>
    </lineage>
</organism>
<dbReference type="PROSITE" id="PS50088">
    <property type="entry name" value="ANK_REPEAT"/>
    <property type="match status" value="2"/>
</dbReference>
<dbReference type="Proteomes" id="UP000272140">
    <property type="component" value="Unassembled WGS sequence"/>
</dbReference>
<evidence type="ECO:0000256" key="4">
    <source>
        <dbReference type="SAM" id="SignalP"/>
    </source>
</evidence>
<feature type="repeat" description="ANK" evidence="3">
    <location>
        <begin position="272"/>
        <end position="304"/>
    </location>
</feature>
<protein>
    <submittedName>
        <fullName evidence="5">Ankyrin repeat domain-containing protein</fullName>
    </submittedName>
</protein>
<dbReference type="InterPro" id="IPR050745">
    <property type="entry name" value="Multifunctional_regulatory"/>
</dbReference>
<evidence type="ECO:0000313" key="6">
    <source>
        <dbReference type="Proteomes" id="UP000272140"/>
    </source>
</evidence>
<dbReference type="InterPro" id="IPR036770">
    <property type="entry name" value="Ankyrin_rpt-contain_sf"/>
</dbReference>
<dbReference type="SUPFAM" id="SSF48403">
    <property type="entry name" value="Ankyrin repeat"/>
    <property type="match status" value="1"/>
</dbReference>
<reference evidence="6" key="1">
    <citation type="submission" date="2018-11" db="EMBL/GenBank/DDBJ databases">
        <title>FDA dAtabase for Regulatory Grade micrObial Sequences (FDA-ARGOS): Supporting development and validation of Infectious Disease Dx tests.</title>
        <authorList>
            <person name="Goldberg B."/>
            <person name="Campos J."/>
            <person name="Tallon L."/>
            <person name="Sadzewicz L."/>
            <person name="Zhao X."/>
            <person name="Vavikolanu K."/>
            <person name="Mehta A."/>
            <person name="Aluvathingal J."/>
            <person name="Nadendla S."/>
            <person name="Geyer C."/>
            <person name="Nandy P."/>
            <person name="Yan Y."/>
            <person name="Sichtig H."/>
        </authorList>
    </citation>
    <scope>NUCLEOTIDE SEQUENCE [LARGE SCALE GENOMIC DNA]</scope>
    <source>
        <strain evidence="6">FDAARGOS_544</strain>
    </source>
</reference>
<keyword evidence="4" id="KW-0732">Signal</keyword>
<feature type="repeat" description="ANK" evidence="3">
    <location>
        <begin position="157"/>
        <end position="191"/>
    </location>
</feature>
<name>A0A427NJG2_9BURK</name>
<feature type="chain" id="PRO_5019429941" evidence="4">
    <location>
        <begin position="32"/>
        <end position="345"/>
    </location>
</feature>
<evidence type="ECO:0000256" key="2">
    <source>
        <dbReference type="ARBA" id="ARBA00023043"/>
    </source>
</evidence>
<evidence type="ECO:0000256" key="1">
    <source>
        <dbReference type="ARBA" id="ARBA00022737"/>
    </source>
</evidence>